<evidence type="ECO:0000256" key="1">
    <source>
        <dbReference type="ARBA" id="ARBA00001947"/>
    </source>
</evidence>
<dbReference type="Pfam" id="PF08240">
    <property type="entry name" value="ADH_N"/>
    <property type="match status" value="1"/>
</dbReference>
<dbReference type="STRING" id="862719.AZOLI_0732"/>
<organism evidence="8 9">
    <name type="scientific">Azospirillum lipoferum (strain 4B)</name>
    <dbReference type="NCBI Taxonomy" id="862719"/>
    <lineage>
        <taxon>Bacteria</taxon>
        <taxon>Pseudomonadati</taxon>
        <taxon>Pseudomonadota</taxon>
        <taxon>Alphaproteobacteria</taxon>
        <taxon>Rhodospirillales</taxon>
        <taxon>Azospirillaceae</taxon>
        <taxon>Azospirillum</taxon>
    </lineage>
</organism>
<evidence type="ECO:0000256" key="4">
    <source>
        <dbReference type="ARBA" id="ARBA00022833"/>
    </source>
</evidence>
<comment type="cofactor">
    <cofactor evidence="1 6">
        <name>Zn(2+)</name>
        <dbReference type="ChEBI" id="CHEBI:29105"/>
    </cofactor>
</comment>
<dbReference type="Gene3D" id="3.40.50.720">
    <property type="entry name" value="NAD(P)-binding Rossmann-like Domain"/>
    <property type="match status" value="1"/>
</dbReference>
<name>G7Z9I1_AZOL4</name>
<dbReference type="InterPro" id="IPR002328">
    <property type="entry name" value="ADH_Zn_CS"/>
</dbReference>
<comment type="similarity">
    <text evidence="2 6">Belongs to the zinc-containing alcohol dehydrogenase family.</text>
</comment>
<dbReference type="EC" id="1.1.1.-" evidence="8"/>
<dbReference type="CDD" id="cd08233">
    <property type="entry name" value="butanediol_DH_like"/>
    <property type="match status" value="1"/>
</dbReference>
<evidence type="ECO:0000256" key="6">
    <source>
        <dbReference type="RuleBase" id="RU361277"/>
    </source>
</evidence>
<dbReference type="EMBL" id="FQ311868">
    <property type="protein sequence ID" value="CBS86091.1"/>
    <property type="molecule type" value="Genomic_DNA"/>
</dbReference>
<dbReference type="PANTHER" id="PTHR43161:SF26">
    <property type="entry name" value="GALACTITOL 1-PHOSPHATE 5-DEHYDROGENASE"/>
    <property type="match status" value="1"/>
</dbReference>
<dbReference type="InterPro" id="IPR013154">
    <property type="entry name" value="ADH-like_N"/>
</dbReference>
<dbReference type="SMART" id="SM00829">
    <property type="entry name" value="PKS_ER"/>
    <property type="match status" value="1"/>
</dbReference>
<keyword evidence="4 6" id="KW-0862">Zinc</keyword>
<evidence type="ECO:0000256" key="5">
    <source>
        <dbReference type="ARBA" id="ARBA00023002"/>
    </source>
</evidence>
<dbReference type="HOGENOM" id="CLU_026673_11_0_5"/>
<proteinExistence type="inferred from homology"/>
<keyword evidence="5 8" id="KW-0560">Oxidoreductase</keyword>
<dbReference type="SUPFAM" id="SSF51735">
    <property type="entry name" value="NAD(P)-binding Rossmann-fold domains"/>
    <property type="match status" value="1"/>
</dbReference>
<dbReference type="GO" id="GO:0016616">
    <property type="term" value="F:oxidoreductase activity, acting on the CH-OH group of donors, NAD or NADP as acceptor"/>
    <property type="evidence" value="ECO:0007669"/>
    <property type="project" value="UniProtKB-ARBA"/>
</dbReference>
<reference evidence="9" key="1">
    <citation type="journal article" date="2011" name="PLoS Genet.">
        <title>Azospirillum genomes reveal transition of bacteria from aquatic to terrestrial environments.</title>
        <authorList>
            <person name="Wisniewski-Dye F."/>
            <person name="Borziak K."/>
            <person name="Khalsa-Moyers G."/>
            <person name="Alexandre G."/>
            <person name="Sukharnikov L.O."/>
            <person name="Wuichet K."/>
            <person name="Hurst G.B."/>
            <person name="McDonald W.H."/>
            <person name="Robertson J.S."/>
            <person name="Barbe V."/>
            <person name="Calteau A."/>
            <person name="Rouy Z."/>
            <person name="Mangenot S."/>
            <person name="Prigent-Combaret C."/>
            <person name="Normand P."/>
            <person name="Boyer M."/>
            <person name="Siguier P."/>
            <person name="Dessaux Y."/>
            <person name="Elmerich C."/>
            <person name="Condemine G."/>
            <person name="Krishnen G."/>
            <person name="Kennedy I."/>
            <person name="Paterson A.H."/>
            <person name="Gonzalez V."/>
            <person name="Mavingui P."/>
            <person name="Zhulin I.B."/>
        </authorList>
    </citation>
    <scope>NUCLEOTIDE SEQUENCE [LARGE SCALE GENOMIC DNA]</scope>
    <source>
        <strain evidence="9">4B</strain>
    </source>
</reference>
<evidence type="ECO:0000259" key="7">
    <source>
        <dbReference type="SMART" id="SM00829"/>
    </source>
</evidence>
<evidence type="ECO:0000313" key="9">
    <source>
        <dbReference type="Proteomes" id="UP000005667"/>
    </source>
</evidence>
<keyword evidence="3 6" id="KW-0479">Metal-binding</keyword>
<evidence type="ECO:0000256" key="3">
    <source>
        <dbReference type="ARBA" id="ARBA00022723"/>
    </source>
</evidence>
<dbReference type="PROSITE" id="PS00059">
    <property type="entry name" value="ADH_ZINC"/>
    <property type="match status" value="1"/>
</dbReference>
<feature type="domain" description="Enoyl reductase (ER)" evidence="7">
    <location>
        <begin position="19"/>
        <end position="337"/>
    </location>
</feature>
<dbReference type="InterPro" id="IPR013149">
    <property type="entry name" value="ADH-like_C"/>
</dbReference>
<dbReference type="RefSeq" id="WP_014247129.1">
    <property type="nucleotide sequence ID" value="NC_016622.1"/>
</dbReference>
<dbReference type="KEGG" id="ali:AZOLI_0732"/>
<protein>
    <submittedName>
        <fullName evidence="8">Alcohol dehydrogenase (Iditol or butanediol)</fullName>
        <ecNumber evidence="8">1.1.1.-</ecNumber>
    </submittedName>
</protein>
<dbReference type="Pfam" id="PF00107">
    <property type="entry name" value="ADH_zinc_N"/>
    <property type="match status" value="1"/>
</dbReference>
<accession>G7Z9I1</accession>
<gene>
    <name evidence="8" type="ordered locus">AZOLI_0732</name>
</gene>
<evidence type="ECO:0000256" key="2">
    <source>
        <dbReference type="ARBA" id="ARBA00008072"/>
    </source>
</evidence>
<dbReference type="AlphaFoldDB" id="G7Z9I1"/>
<dbReference type="InterPro" id="IPR036291">
    <property type="entry name" value="NAD(P)-bd_dom_sf"/>
</dbReference>
<dbReference type="Gene3D" id="3.90.180.10">
    <property type="entry name" value="Medium-chain alcohol dehydrogenases, catalytic domain"/>
    <property type="match status" value="1"/>
</dbReference>
<dbReference type="PANTHER" id="PTHR43161">
    <property type="entry name" value="SORBITOL DEHYDROGENASE"/>
    <property type="match status" value="1"/>
</dbReference>
<evidence type="ECO:0000313" key="8">
    <source>
        <dbReference type="EMBL" id="CBS86091.1"/>
    </source>
</evidence>
<dbReference type="InterPro" id="IPR011032">
    <property type="entry name" value="GroES-like_sf"/>
</dbReference>
<dbReference type="InterPro" id="IPR020843">
    <property type="entry name" value="ER"/>
</dbReference>
<dbReference type="Proteomes" id="UP000005667">
    <property type="component" value="Chromosome"/>
</dbReference>
<dbReference type="GO" id="GO:0008270">
    <property type="term" value="F:zinc ion binding"/>
    <property type="evidence" value="ECO:0007669"/>
    <property type="project" value="InterPro"/>
</dbReference>
<sequence>MNAITKDPATTMKAAVWHGRKDIRVEDVPLPGAPPAGWVQIKVHWCGICGSDLHEYVAGPVFIPVDTPHPLTGLKGQCILGHEFSGEIATLGEGVTGFAVGDRVAADACQHCGECYYCKHGMYNICEKLAFTGLMNNGAFASLVNVPAELLYKLPDGFPTEAGALIEPLAVGMHAVKKAGSIVGETVVVVGAGTIGLCTIMCAKAAGAGRIIVLEMSAARKAKALEVGASIVLDPKDCDAVAEVKALTGGYGADVSFECIGHRDTAKLAIDVIRKAGKTVLVGIFEEPSSFNFFEIVATEKQIIGSLAYNGEFADVIRFIADGRIDVQPLITGRITLDDIVSGGFEELVAHKDRNVKIIVQPQAVTAAAEQPELVH</sequence>
<keyword evidence="9" id="KW-1185">Reference proteome</keyword>
<dbReference type="SUPFAM" id="SSF50129">
    <property type="entry name" value="GroES-like"/>
    <property type="match status" value="1"/>
</dbReference>